<feature type="binding site" evidence="1">
    <location>
        <position position="356"/>
    </location>
    <ligand>
        <name>substrate</name>
    </ligand>
</feature>
<dbReference type="GO" id="GO:0009030">
    <property type="term" value="F:thiamine-phosphate kinase activity"/>
    <property type="evidence" value="ECO:0007669"/>
    <property type="project" value="UniProtKB-UniRule"/>
</dbReference>
<feature type="binding site" evidence="1">
    <location>
        <position position="247"/>
    </location>
    <ligand>
        <name>Mg(2+)</name>
        <dbReference type="ChEBI" id="CHEBI:18420"/>
        <label>5</label>
    </ligand>
</feature>
<dbReference type="InterPro" id="IPR036921">
    <property type="entry name" value="PurM-like_N_sf"/>
</dbReference>
<comment type="miscellaneous">
    <text evidence="1">Reaction mechanism of ThiL seems to utilize a direct, inline transfer of the gamma-phosphate of ATP to TMP rather than a phosphorylated enzyme intermediate.</text>
</comment>
<dbReference type="GO" id="GO:0000287">
    <property type="term" value="F:magnesium ion binding"/>
    <property type="evidence" value="ECO:0007669"/>
    <property type="project" value="UniProtKB-UniRule"/>
</dbReference>
<feature type="binding site" evidence="1">
    <location>
        <position position="118"/>
    </location>
    <ligand>
        <name>ATP</name>
        <dbReference type="ChEBI" id="CHEBI:30616"/>
    </ligand>
</feature>
<dbReference type="AlphaFoldDB" id="A0A0M2PV17"/>
<protein>
    <recommendedName>
        <fullName evidence="1">Thiamine-monophosphate kinase</fullName>
        <shortName evidence="1">TMP kinase</shortName>
        <shortName evidence="1">Thiamine-phosphate kinase</shortName>
        <ecNumber evidence="1">2.7.4.16</ecNumber>
    </recommendedName>
</protein>
<evidence type="ECO:0000313" key="4">
    <source>
        <dbReference type="Proteomes" id="UP000034681"/>
    </source>
</evidence>
<dbReference type="Proteomes" id="UP000034681">
    <property type="component" value="Unassembled WGS sequence"/>
</dbReference>
<keyword evidence="1" id="KW-0808">Transferase</keyword>
<dbReference type="STRING" id="317619.GCA_000332315_00617"/>
<feature type="binding site" evidence="1">
    <location>
        <position position="42"/>
    </location>
    <ligand>
        <name>Mg(2+)</name>
        <dbReference type="ChEBI" id="CHEBI:18420"/>
        <label>4</label>
    </ligand>
</feature>
<reference evidence="3" key="1">
    <citation type="submission" date="2012-04" db="EMBL/GenBank/DDBJ databases">
        <authorList>
            <person name="Borisov I.G."/>
            <person name="Ivanikova N.V."/>
            <person name="Pinevich A.V."/>
        </authorList>
    </citation>
    <scope>NUCLEOTIDE SEQUENCE</scope>
    <source>
        <strain evidence="3">CALU 1027</strain>
    </source>
</reference>
<comment type="caution">
    <text evidence="3">The sequence shown here is derived from an EMBL/GenBank/DDBJ whole genome shotgun (WGS) entry which is preliminary data.</text>
</comment>
<organism evidence="3 4">
    <name type="scientific">Prochlorothrix hollandica PCC 9006 = CALU 1027</name>
    <dbReference type="NCBI Taxonomy" id="317619"/>
    <lineage>
        <taxon>Bacteria</taxon>
        <taxon>Bacillati</taxon>
        <taxon>Cyanobacteriota</taxon>
        <taxon>Cyanophyceae</taxon>
        <taxon>Prochlorotrichales</taxon>
        <taxon>Prochlorotrichaceae</taxon>
        <taxon>Prochlorothrix</taxon>
    </lineage>
</organism>
<dbReference type="GO" id="GO:0009228">
    <property type="term" value="P:thiamine biosynthetic process"/>
    <property type="evidence" value="ECO:0007669"/>
    <property type="project" value="UniProtKB-KW"/>
</dbReference>
<dbReference type="EMBL" id="AJTX02000004">
    <property type="protein sequence ID" value="KKI99974.1"/>
    <property type="molecule type" value="Genomic_DNA"/>
</dbReference>
<dbReference type="RefSeq" id="WP_044076186.1">
    <property type="nucleotide sequence ID" value="NZ_KB235933.1"/>
</dbReference>
<dbReference type="InterPro" id="IPR006283">
    <property type="entry name" value="ThiL-like"/>
</dbReference>
<keyword evidence="1 3" id="KW-0418">Kinase</keyword>
<sequence length="363" mass="37703">MNPLPRIPSPRNPAPLTIADLGEQGLLQRLQPFCAPGVVGDDGAVLQPSPGQALVVTTDTLVEGVHFSATTTPPEAVGWRSAAANLSDLAAMGALPLGLTVALALPSTCSVAWLEGLYQGLAQCVGDYGTAIVGGDLCRAPHLVVSITALGEVPPPLVLKRNAAQVGDAIVVTGYHGASRAGLELLLDPDRALTGLCPPSPQQRDQWIRAHQYPRPRLDWVPWLRSALAQGQSASASRSFAAMDSSDGLADAVLQLCRASGVGAHLVQADLPLPPGLASWQGLATALDWTLYGGEDFELVLCLPETVLAGLEAASGAGVPAFGLRRVGTIVAGSQVTLHGSDPQEPGRVLSLDRGFQHFSELF</sequence>
<gene>
    <name evidence="1" type="primary">thiL</name>
    <name evidence="3" type="ORF">PROH_09330</name>
</gene>
<proteinExistence type="inferred from homology"/>
<keyword evidence="1" id="KW-0067">ATP-binding</keyword>
<feature type="binding site" evidence="1">
    <location>
        <position position="59"/>
    </location>
    <ligand>
        <name>Mg(2+)</name>
        <dbReference type="ChEBI" id="CHEBI:18420"/>
        <label>2</label>
    </ligand>
</feature>
<evidence type="ECO:0000256" key="1">
    <source>
        <dbReference type="HAMAP-Rule" id="MF_02128"/>
    </source>
</evidence>
<feature type="binding site" evidence="1">
    <location>
        <position position="58"/>
    </location>
    <ligand>
        <name>Mg(2+)</name>
        <dbReference type="ChEBI" id="CHEBI:18420"/>
        <label>1</label>
    </ligand>
</feature>
<feature type="binding site" evidence="1">
    <location>
        <position position="244"/>
    </location>
    <ligand>
        <name>Mg(2+)</name>
        <dbReference type="ChEBI" id="CHEBI:18420"/>
        <label>3</label>
    </ligand>
</feature>
<dbReference type="InterPro" id="IPR036676">
    <property type="entry name" value="PurM-like_C_sf"/>
</dbReference>
<dbReference type="Gene3D" id="3.90.650.10">
    <property type="entry name" value="PurM-like C-terminal domain"/>
    <property type="match status" value="1"/>
</dbReference>
<dbReference type="OrthoDB" id="9802811at2"/>
<dbReference type="Gene3D" id="3.30.1330.10">
    <property type="entry name" value="PurM-like, N-terminal domain"/>
    <property type="match status" value="1"/>
</dbReference>
<dbReference type="GO" id="GO:0005524">
    <property type="term" value="F:ATP binding"/>
    <property type="evidence" value="ECO:0007669"/>
    <property type="project" value="UniProtKB-UniRule"/>
</dbReference>
<feature type="binding site" evidence="1">
    <location>
        <position position="88"/>
    </location>
    <ligand>
        <name>Mg(2+)</name>
        <dbReference type="ChEBI" id="CHEBI:18420"/>
        <label>4</label>
    </ligand>
</feature>
<accession>A0A0M2PV17</accession>
<keyword evidence="1" id="KW-0479">Metal-binding</keyword>
<dbReference type="Pfam" id="PF00586">
    <property type="entry name" value="AIRS"/>
    <property type="match status" value="1"/>
</dbReference>
<dbReference type="UniPathway" id="UPA00060">
    <property type="reaction ID" value="UER00142"/>
</dbReference>
<keyword evidence="1" id="KW-0547">Nucleotide-binding</keyword>
<feature type="binding site" evidence="1">
    <location>
        <position position="295"/>
    </location>
    <ligand>
        <name>substrate</name>
    </ligand>
</feature>
<dbReference type="PIRSF" id="PIRSF005303">
    <property type="entry name" value="Thiam_monoph_kin"/>
    <property type="match status" value="1"/>
</dbReference>
<name>A0A0M2PV17_PROHO</name>
<feature type="binding site" evidence="1">
    <location>
        <position position="57"/>
    </location>
    <ligand>
        <name>Mg(2+)</name>
        <dbReference type="ChEBI" id="CHEBI:18420"/>
        <label>4</label>
    </ligand>
</feature>
<comment type="catalytic activity">
    <reaction evidence="1">
        <text>thiamine phosphate + ATP = thiamine diphosphate + ADP</text>
        <dbReference type="Rhea" id="RHEA:15913"/>
        <dbReference type="ChEBI" id="CHEBI:30616"/>
        <dbReference type="ChEBI" id="CHEBI:37575"/>
        <dbReference type="ChEBI" id="CHEBI:58937"/>
        <dbReference type="ChEBI" id="CHEBI:456216"/>
        <dbReference type="EC" id="2.7.4.16"/>
    </reaction>
</comment>
<evidence type="ECO:0000313" key="3">
    <source>
        <dbReference type="EMBL" id="KKI99974.1"/>
    </source>
</evidence>
<dbReference type="GO" id="GO:0009229">
    <property type="term" value="P:thiamine diphosphate biosynthetic process"/>
    <property type="evidence" value="ECO:0007669"/>
    <property type="project" value="UniProtKB-UniRule"/>
</dbReference>
<dbReference type="HAMAP" id="MF_02128">
    <property type="entry name" value="TMP_kinase"/>
    <property type="match status" value="1"/>
</dbReference>
<dbReference type="EC" id="2.7.4.16" evidence="1"/>
<feature type="binding site" evidence="1">
    <location>
        <position position="136"/>
    </location>
    <ligand>
        <name>Mg(2+)</name>
        <dbReference type="ChEBI" id="CHEBI:18420"/>
        <label>1</label>
    </ligand>
</feature>
<dbReference type="InterPro" id="IPR016188">
    <property type="entry name" value="PurM-like_N"/>
</dbReference>
<feature type="binding site" evidence="1">
    <location>
        <position position="161"/>
    </location>
    <ligand>
        <name>ATP</name>
        <dbReference type="ChEBI" id="CHEBI:30616"/>
    </ligand>
</feature>
<comment type="similarity">
    <text evidence="1">Belongs to the thiamine-monophosphate kinase family.</text>
</comment>
<feature type="binding site" evidence="1">
    <location>
        <position position="88"/>
    </location>
    <ligand>
        <name>Mg(2+)</name>
        <dbReference type="ChEBI" id="CHEBI:18420"/>
        <label>3</label>
    </ligand>
</feature>
<keyword evidence="1" id="KW-0784">Thiamine biosynthesis</keyword>
<dbReference type="NCBIfam" id="TIGR01379">
    <property type="entry name" value="thiL"/>
    <property type="match status" value="1"/>
</dbReference>
<feature type="binding site" evidence="1">
    <location>
        <position position="246"/>
    </location>
    <ligand>
        <name>ATP</name>
        <dbReference type="ChEBI" id="CHEBI:30616"/>
    </ligand>
</feature>
<dbReference type="eggNOG" id="COG0611">
    <property type="taxonomic scope" value="Bacteria"/>
</dbReference>
<dbReference type="SUPFAM" id="SSF56042">
    <property type="entry name" value="PurM C-terminal domain-like"/>
    <property type="match status" value="1"/>
</dbReference>
<keyword evidence="1" id="KW-0460">Magnesium</keyword>
<feature type="binding site" evidence="1">
    <location>
        <position position="88"/>
    </location>
    <ligand>
        <name>Mg(2+)</name>
        <dbReference type="ChEBI" id="CHEBI:18420"/>
        <label>2</label>
    </ligand>
</feature>
<feature type="binding site" evidence="1">
    <location>
        <position position="66"/>
    </location>
    <ligand>
        <name>substrate</name>
    </ligand>
</feature>
<feature type="binding site" evidence="1">
    <location>
        <position position="42"/>
    </location>
    <ligand>
        <name>Mg(2+)</name>
        <dbReference type="ChEBI" id="CHEBI:18420"/>
        <label>3</label>
    </ligand>
</feature>
<dbReference type="PANTHER" id="PTHR30270">
    <property type="entry name" value="THIAMINE-MONOPHOSPHATE KINASE"/>
    <property type="match status" value="1"/>
</dbReference>
<comment type="pathway">
    <text evidence="1">Cofactor biosynthesis; thiamine diphosphate biosynthesis; thiamine diphosphate from thiamine phosphate: step 1/1.</text>
</comment>
<keyword evidence="4" id="KW-1185">Reference proteome</keyword>
<dbReference type="PANTHER" id="PTHR30270:SF0">
    <property type="entry name" value="THIAMINE-MONOPHOSPHATE KINASE"/>
    <property type="match status" value="1"/>
</dbReference>
<feature type="domain" description="PurM-like N-terminal" evidence="2">
    <location>
        <begin position="40"/>
        <end position="153"/>
    </location>
</feature>
<feature type="binding site" evidence="1">
    <location>
        <begin position="135"/>
        <end position="136"/>
    </location>
    <ligand>
        <name>ATP</name>
        <dbReference type="ChEBI" id="CHEBI:30616"/>
    </ligand>
</feature>
<comment type="function">
    <text evidence="1">Catalyzes the ATP-dependent phosphorylation of thiamine-monophosphate (TMP) to form thiamine-pyrophosphate (TPP), the active form of vitamin B1.</text>
</comment>
<dbReference type="CDD" id="cd02194">
    <property type="entry name" value="ThiL"/>
    <property type="match status" value="1"/>
</dbReference>
<feature type="binding site" evidence="1">
    <location>
        <position position="59"/>
    </location>
    <ligand>
        <name>Mg(2+)</name>
        <dbReference type="ChEBI" id="CHEBI:18420"/>
        <label>1</label>
    </ligand>
</feature>
<evidence type="ECO:0000259" key="2">
    <source>
        <dbReference type="Pfam" id="PF00586"/>
    </source>
</evidence>
<dbReference type="SUPFAM" id="SSF55326">
    <property type="entry name" value="PurM N-terminal domain-like"/>
    <property type="match status" value="1"/>
</dbReference>